<sequence>MEKEMYSDPSPPHNVNARLYQIEDFSLEMDLIQGRHEIKE</sequence>
<comment type="caution">
    <text evidence="1">The sequence shown here is derived from an EMBL/GenBank/DDBJ whole genome shotgun (WGS) entry which is preliminary data.</text>
</comment>
<reference evidence="1" key="1">
    <citation type="journal article" date="2014" name="Front. Microbiol.">
        <title>High frequency of phylogenetically diverse reductive dehalogenase-homologous genes in deep subseafloor sedimentary metagenomes.</title>
        <authorList>
            <person name="Kawai M."/>
            <person name="Futagami T."/>
            <person name="Toyoda A."/>
            <person name="Takaki Y."/>
            <person name="Nishi S."/>
            <person name="Hori S."/>
            <person name="Arai W."/>
            <person name="Tsubouchi T."/>
            <person name="Morono Y."/>
            <person name="Uchiyama I."/>
            <person name="Ito T."/>
            <person name="Fujiyama A."/>
            <person name="Inagaki F."/>
            <person name="Takami H."/>
        </authorList>
    </citation>
    <scope>NUCLEOTIDE SEQUENCE</scope>
    <source>
        <strain evidence="1">Expedition CK06-06</strain>
    </source>
</reference>
<proteinExistence type="predicted"/>
<protein>
    <submittedName>
        <fullName evidence="1">Uncharacterized protein</fullName>
    </submittedName>
</protein>
<gene>
    <name evidence="1" type="ORF">S06H3_38634</name>
</gene>
<accession>X1P6T2</accession>
<organism evidence="1">
    <name type="scientific">marine sediment metagenome</name>
    <dbReference type="NCBI Taxonomy" id="412755"/>
    <lineage>
        <taxon>unclassified sequences</taxon>
        <taxon>metagenomes</taxon>
        <taxon>ecological metagenomes</taxon>
    </lineage>
</organism>
<evidence type="ECO:0000313" key="1">
    <source>
        <dbReference type="EMBL" id="GAI38181.1"/>
    </source>
</evidence>
<name>X1P6T2_9ZZZZ</name>
<dbReference type="AlphaFoldDB" id="X1P6T2"/>
<dbReference type="EMBL" id="BARV01023563">
    <property type="protein sequence ID" value="GAI38181.1"/>
    <property type="molecule type" value="Genomic_DNA"/>
</dbReference>